<dbReference type="SMART" id="SM00342">
    <property type="entry name" value="HTH_ARAC"/>
    <property type="match status" value="1"/>
</dbReference>
<dbReference type="KEGG" id="acel:acsn021_05840"/>
<dbReference type="GO" id="GO:0043565">
    <property type="term" value="F:sequence-specific DNA binding"/>
    <property type="evidence" value="ECO:0007669"/>
    <property type="project" value="InterPro"/>
</dbReference>
<dbReference type="Pfam" id="PF12833">
    <property type="entry name" value="HTH_18"/>
    <property type="match status" value="1"/>
</dbReference>
<keyword evidence="2" id="KW-0238">DNA-binding</keyword>
<evidence type="ECO:0000313" key="4">
    <source>
        <dbReference type="EMBL" id="BCJ93015.1"/>
    </source>
</evidence>
<dbReference type="PROSITE" id="PS00041">
    <property type="entry name" value="HTH_ARAC_FAMILY_1"/>
    <property type="match status" value="1"/>
</dbReference>
<reference evidence="4 5" key="1">
    <citation type="journal article" date="2016" name="Int. J. Syst. Evol. Microbiol.">
        <title>Descriptions of Anaerotaenia torta gen. nov., sp. nov. and Anaerocolumna cellulosilytica gen. nov., sp. nov. isolated from a methanogenic reactor of cattle waste.</title>
        <authorList>
            <person name="Uek A."/>
            <person name="Ohtaki Y."/>
            <person name="Kaku N."/>
            <person name="Ueki K."/>
        </authorList>
    </citation>
    <scope>NUCLEOTIDE SEQUENCE [LARGE SCALE GENOMIC DNA]</scope>
    <source>
        <strain evidence="4 5">SN021</strain>
    </source>
</reference>
<keyword evidence="3" id="KW-0804">Transcription</keyword>
<keyword evidence="1" id="KW-0805">Transcription regulation</keyword>
<dbReference type="InterPro" id="IPR020449">
    <property type="entry name" value="Tscrpt_reg_AraC-type_HTH"/>
</dbReference>
<evidence type="ECO:0000256" key="1">
    <source>
        <dbReference type="ARBA" id="ARBA00023015"/>
    </source>
</evidence>
<name>A0A6S6R076_9FIRM</name>
<dbReference type="InterPro" id="IPR018060">
    <property type="entry name" value="HTH_AraC"/>
</dbReference>
<dbReference type="PANTHER" id="PTHR43280:SF2">
    <property type="entry name" value="HTH-TYPE TRANSCRIPTIONAL REGULATOR EXSA"/>
    <property type="match status" value="1"/>
</dbReference>
<dbReference type="InterPro" id="IPR018062">
    <property type="entry name" value="HTH_AraC-typ_CS"/>
</dbReference>
<accession>A0A6S6R076</accession>
<evidence type="ECO:0000313" key="5">
    <source>
        <dbReference type="Proteomes" id="UP000515561"/>
    </source>
</evidence>
<protein>
    <submittedName>
        <fullName evidence="4">Uncharacterized protein</fullName>
    </submittedName>
</protein>
<sequence length="770" mass="89613">MLKFGKKSVVWRWMFYYMGVILLCAICNLVTFYKSKSTIAERQQQLSEVVLKQVNERINENMVQLENVREELLNNSNFRSLNKAKFNDYSSFIYKQYLLYCDLNIYRKMNNTYSNIILYFEKDDKIVASNSVNTADGYWKVYHKELDISYGQWKNLLNKTYENFSLKNLYISKTEMLVFARTIQQNQADRQKVNLFITYTKEDLEDLIGGYQYNQNTSIILLNEMDHSAIKFDAASLLNDKEDEQKVIDAIALNKDEVCLNNNETVHINYLKNDMLGPFYLLTPDSIYLEAINYTRMIFVLTFLVTIVFSMILIYVFIKNNYKPIRDLLQALKAEVKIAPGSLNEYAAVQEGVVRVKAEYRNINGALRRQSRLLQKIYLSRILSGGAVELSDKELKEIYDISFIGKEFAVIIFYIEEFINDFNRVEGELDRLEHAQFILNNVFREIADKEEIKVYQTNMDSLSVLILNLPSDSEAKSKLSSILKREREFITCHYNMEYTTAISNIHDEFRELPVAYQEALQALEAKRLYDMDDTVYYQDILQLTGSSYHYNYEEEQDLIHYIQRSNIDSAKRLFHEVIKSNVSSKKLISYDIMRCLMFDLLGTALKTFDGEEKSQLFIKKLKPAKRLSECKNLEEMIKVYDEILDSCCEFFLEKTDDGGNENLCMQIQDYIKANYSDSNLCVTSIADVFSLSPVAMSKMFRELTGSKLLVYVAEIRIGAAKRIILQNSSSLCDIASEVGFGSTKTFTRVFKQMVGCTPGQWRDNLEMTEI</sequence>
<dbReference type="RefSeq" id="WP_184095391.1">
    <property type="nucleotide sequence ID" value="NZ_JACHHS010000028.1"/>
</dbReference>
<dbReference type="SUPFAM" id="SSF46689">
    <property type="entry name" value="Homeodomain-like"/>
    <property type="match status" value="1"/>
</dbReference>
<dbReference type="InterPro" id="IPR009057">
    <property type="entry name" value="Homeodomain-like_sf"/>
</dbReference>
<dbReference type="EMBL" id="AP023367">
    <property type="protein sequence ID" value="BCJ93015.1"/>
    <property type="molecule type" value="Genomic_DNA"/>
</dbReference>
<keyword evidence="5" id="KW-1185">Reference proteome</keyword>
<proteinExistence type="predicted"/>
<gene>
    <name evidence="4" type="ORF">acsn021_05840</name>
</gene>
<dbReference type="AlphaFoldDB" id="A0A6S6R076"/>
<dbReference type="Proteomes" id="UP000515561">
    <property type="component" value="Chromosome"/>
</dbReference>
<dbReference type="PROSITE" id="PS01124">
    <property type="entry name" value="HTH_ARAC_FAMILY_2"/>
    <property type="match status" value="1"/>
</dbReference>
<organism evidence="4 5">
    <name type="scientific">Anaerocolumna cellulosilytica</name>
    <dbReference type="NCBI Taxonomy" id="433286"/>
    <lineage>
        <taxon>Bacteria</taxon>
        <taxon>Bacillati</taxon>
        <taxon>Bacillota</taxon>
        <taxon>Clostridia</taxon>
        <taxon>Lachnospirales</taxon>
        <taxon>Lachnospiraceae</taxon>
        <taxon>Anaerocolumna</taxon>
    </lineage>
</organism>
<dbReference type="PRINTS" id="PR00032">
    <property type="entry name" value="HTHARAC"/>
</dbReference>
<dbReference type="PANTHER" id="PTHR43280">
    <property type="entry name" value="ARAC-FAMILY TRANSCRIPTIONAL REGULATOR"/>
    <property type="match status" value="1"/>
</dbReference>
<dbReference type="Gene3D" id="1.10.10.60">
    <property type="entry name" value="Homeodomain-like"/>
    <property type="match status" value="2"/>
</dbReference>
<evidence type="ECO:0000256" key="3">
    <source>
        <dbReference type="ARBA" id="ARBA00023163"/>
    </source>
</evidence>
<evidence type="ECO:0000256" key="2">
    <source>
        <dbReference type="ARBA" id="ARBA00023125"/>
    </source>
</evidence>
<dbReference type="GO" id="GO:0003700">
    <property type="term" value="F:DNA-binding transcription factor activity"/>
    <property type="evidence" value="ECO:0007669"/>
    <property type="project" value="InterPro"/>
</dbReference>